<dbReference type="Gene3D" id="3.90.550.10">
    <property type="entry name" value="Spore Coat Polysaccharide Biosynthesis Protein SpsA, Chain A"/>
    <property type="match status" value="1"/>
</dbReference>
<sequence length="179" mass="20038">MGTHWNPEPESSEEAPHVQIASSAGTVLERELFEHIGGYDEGMVHYGGFEPEFSLRAWLSGAEIVLARGITLTHRFKTAGERKAFIPEARTAMVHNCLRFAVTHLPEPLILEAVRLQALEFPHHVGGALRLLEEHDAWGRREELRAKLRYDFAWFAATMGLVDQIGAPLPLEPAQAMHV</sequence>
<proteinExistence type="predicted"/>
<organism evidence="1 2">
    <name type="scientific">Streptomyces rameus</name>
    <dbReference type="NCBI Taxonomy" id="68261"/>
    <lineage>
        <taxon>Bacteria</taxon>
        <taxon>Bacillati</taxon>
        <taxon>Actinomycetota</taxon>
        <taxon>Actinomycetes</taxon>
        <taxon>Kitasatosporales</taxon>
        <taxon>Streptomycetaceae</taxon>
        <taxon>Streptomyces</taxon>
    </lineage>
</organism>
<evidence type="ECO:0000313" key="2">
    <source>
        <dbReference type="Proteomes" id="UP001500893"/>
    </source>
</evidence>
<keyword evidence="2" id="KW-1185">Reference proteome</keyword>
<reference evidence="2" key="1">
    <citation type="journal article" date="2019" name="Int. J. Syst. Evol. Microbiol.">
        <title>The Global Catalogue of Microorganisms (GCM) 10K type strain sequencing project: providing services to taxonomists for standard genome sequencing and annotation.</title>
        <authorList>
            <consortium name="The Broad Institute Genomics Platform"/>
            <consortium name="The Broad Institute Genome Sequencing Center for Infectious Disease"/>
            <person name="Wu L."/>
            <person name="Ma J."/>
        </authorList>
    </citation>
    <scope>NUCLEOTIDE SEQUENCE [LARGE SCALE GENOMIC DNA]</scope>
    <source>
        <strain evidence="2">JCM 11574</strain>
    </source>
</reference>
<protein>
    <submittedName>
        <fullName evidence="1">Uncharacterized protein</fullName>
    </submittedName>
</protein>
<name>A0ABP6HHU6_9ACTN</name>
<accession>A0ABP6HHU6</accession>
<gene>
    <name evidence="1" type="ORF">GCM10010521_59900</name>
</gene>
<dbReference type="RefSeq" id="WP_345057728.1">
    <property type="nucleotide sequence ID" value="NZ_BAAAVM010000115.1"/>
</dbReference>
<dbReference type="SUPFAM" id="SSF53448">
    <property type="entry name" value="Nucleotide-diphospho-sugar transferases"/>
    <property type="match status" value="1"/>
</dbReference>
<evidence type="ECO:0000313" key="1">
    <source>
        <dbReference type="EMBL" id="GAA2773694.1"/>
    </source>
</evidence>
<dbReference type="InterPro" id="IPR029044">
    <property type="entry name" value="Nucleotide-diphossugar_trans"/>
</dbReference>
<comment type="caution">
    <text evidence="1">The sequence shown here is derived from an EMBL/GenBank/DDBJ whole genome shotgun (WGS) entry which is preliminary data.</text>
</comment>
<dbReference type="Proteomes" id="UP001500893">
    <property type="component" value="Unassembled WGS sequence"/>
</dbReference>
<dbReference type="EMBL" id="BAAAVM010000115">
    <property type="protein sequence ID" value="GAA2773694.1"/>
    <property type="molecule type" value="Genomic_DNA"/>
</dbReference>